<dbReference type="EMBL" id="JNBR01000065">
    <property type="protein sequence ID" value="OQR99423.1"/>
    <property type="molecule type" value="Genomic_DNA"/>
</dbReference>
<reference evidence="2 3" key="1">
    <citation type="journal article" date="2014" name="Genome Biol. Evol.">
        <title>The secreted proteins of Achlya hypogyna and Thraustotheca clavata identify the ancestral oomycete secretome and reveal gene acquisitions by horizontal gene transfer.</title>
        <authorList>
            <person name="Misner I."/>
            <person name="Blouin N."/>
            <person name="Leonard G."/>
            <person name="Richards T.A."/>
            <person name="Lane C.E."/>
        </authorList>
    </citation>
    <scope>NUCLEOTIDE SEQUENCE [LARGE SCALE GENOMIC DNA]</scope>
    <source>
        <strain evidence="2 3">ATCC 48635</strain>
    </source>
</reference>
<protein>
    <submittedName>
        <fullName evidence="2">Uncharacterized protein</fullName>
    </submittedName>
</protein>
<evidence type="ECO:0000256" key="1">
    <source>
        <dbReference type="SAM" id="MobiDB-lite"/>
    </source>
</evidence>
<dbReference type="AlphaFoldDB" id="A0A1V9ZN62"/>
<gene>
    <name evidence="2" type="ORF">ACHHYP_20279</name>
</gene>
<name>A0A1V9ZN62_ACHHY</name>
<accession>A0A1V9ZN62</accession>
<dbReference type="Proteomes" id="UP000243579">
    <property type="component" value="Unassembled WGS sequence"/>
</dbReference>
<comment type="caution">
    <text evidence="2">The sequence shown here is derived from an EMBL/GenBank/DDBJ whole genome shotgun (WGS) entry which is preliminary data.</text>
</comment>
<keyword evidence="3" id="KW-1185">Reference proteome</keyword>
<dbReference type="OrthoDB" id="10563769at2759"/>
<sequence>MFPPTSLPPLTLPIFLNRELQSLTPPLLLASTDDLMNLRSCAQDREAWTELTERIVISQTCGRKRRRETTEEEDATPRRSQRARGPARE</sequence>
<organism evidence="2 3">
    <name type="scientific">Achlya hypogyna</name>
    <name type="common">Oomycete</name>
    <name type="synonym">Protoachlya hypogyna</name>
    <dbReference type="NCBI Taxonomy" id="1202772"/>
    <lineage>
        <taxon>Eukaryota</taxon>
        <taxon>Sar</taxon>
        <taxon>Stramenopiles</taxon>
        <taxon>Oomycota</taxon>
        <taxon>Saprolegniomycetes</taxon>
        <taxon>Saprolegniales</taxon>
        <taxon>Achlyaceae</taxon>
        <taxon>Achlya</taxon>
    </lineage>
</organism>
<evidence type="ECO:0000313" key="2">
    <source>
        <dbReference type="EMBL" id="OQR99423.1"/>
    </source>
</evidence>
<proteinExistence type="predicted"/>
<feature type="region of interest" description="Disordered" evidence="1">
    <location>
        <begin position="60"/>
        <end position="89"/>
    </location>
</feature>
<evidence type="ECO:0000313" key="3">
    <source>
        <dbReference type="Proteomes" id="UP000243579"/>
    </source>
</evidence>